<dbReference type="InterPro" id="IPR001494">
    <property type="entry name" value="Importin-beta_N"/>
</dbReference>
<sequence length="1067" mass="106956">MALPGDAALATLIDATLSPHAPDRRGAEAKLTDAEASPGFAVALLRLVVAGAATATDAGADARRQAAAVYLKNVTKRRWADLPAADTTAVRGALVEVLLGARPPVRRVLSEALAVIAEADFPDRWPSLLPTLAGRLVAAAPSAAARVAAAASPPGGGVSAATVVAGSPGGPIDWGGLDGALDALAAVFDRYRDRFRSDALFTEINYALGVVQAPLLGVFEAVAGALLAPAGGGGGGGAAPAPAADAPESHVRVAAAVVRVFHSLSWQDLPAYFEDTLASWMGPLVRLLAYENAGLAADADDAGPGSAVDELHAAVIDVATLYQAKYDEFRPYLQTFVREAWQLLVRLGNVPRYDAVVTSGIRFLTTVARSADHALFGEAATLAQISASIIVPNVGLREEDEELFEDNPAEYIRRDMEGSDGETRRRAAVELVKGLRAHYDAPVTASFSAFVADALAAYAAGAAGAWRGKDAAIYVVTALGWKAGTAAGGATETSALVDVADFYAAHVAPELTTAAAAVAAAGGAAGGAAAAALPHPILVADALKFALTFRNQLPPPAVRPLVDAATALLGAPDVVVQSYAAATIERLLSVRDRVPVAAAAAVGATNGVGAPPAPPPGPTRSVGRVTKAEVATWLPTLLPALLSVLTATTRADASATTENVYVAKALLRTLSTAREAVPPAAVQAALSTLVRVIGVVAANPANPAFNHYVFDLHPLPAAGGGAGGGGGGGDGGAGAASATAAATGAADPPPLPPWYTALLPPLLSPALWARRSYVPGMVLYLRALARRAPAAVAAGTHLSGLLGIFQKLIASKATDHHGLALATTLVRSAPVGAMAPLLPSVVQVALTRLHHAKTAKYVDGLLLLLAAMVDVHGVRATVGAADALGAGLFAQLLGQVWVPELGTGRLPPGRRLVVATASAALLGDAAVAAAEAYAGVWGGLLQAVLGVAEGVPTTAPGAPGVTAAEEEDDDGGVAASPGAPGTGVGEEEGNSVAFSALAHASRCAAATEAVGETVPPGGAAALRRAIVEAVGRAAAAAPGVLGRVRALEPSAQAVLGRYFAEAGQTLG</sequence>
<dbReference type="GO" id="GO:0005829">
    <property type="term" value="C:cytosol"/>
    <property type="evidence" value="ECO:0007669"/>
    <property type="project" value="TreeGrafter"/>
</dbReference>
<evidence type="ECO:0000256" key="4">
    <source>
        <dbReference type="ARBA" id="ARBA00022448"/>
    </source>
</evidence>
<keyword evidence="7" id="KW-0539">Nucleus</keyword>
<keyword evidence="5" id="KW-0963">Cytoplasm</keyword>
<evidence type="ECO:0000256" key="2">
    <source>
        <dbReference type="ARBA" id="ARBA00004496"/>
    </source>
</evidence>
<keyword evidence="4" id="KW-0813">Transport</keyword>
<gene>
    <name evidence="10" type="ORF">BU14_0258s0033</name>
</gene>
<evidence type="ECO:0000256" key="8">
    <source>
        <dbReference type="SAM" id="MobiDB-lite"/>
    </source>
</evidence>
<dbReference type="InterPro" id="IPR016024">
    <property type="entry name" value="ARM-type_fold"/>
</dbReference>
<dbReference type="Pfam" id="PF03810">
    <property type="entry name" value="IBN_N"/>
    <property type="match status" value="1"/>
</dbReference>
<evidence type="ECO:0000256" key="1">
    <source>
        <dbReference type="ARBA" id="ARBA00004123"/>
    </source>
</evidence>
<dbReference type="InterPro" id="IPR005043">
    <property type="entry name" value="XPO2_C"/>
</dbReference>
<dbReference type="Proteomes" id="UP000218209">
    <property type="component" value="Unassembled WGS sequence"/>
</dbReference>
<accession>A0A1X6P2F0</accession>
<dbReference type="GO" id="GO:0006611">
    <property type="term" value="P:protein export from nucleus"/>
    <property type="evidence" value="ECO:0007669"/>
    <property type="project" value="TreeGrafter"/>
</dbReference>
<feature type="region of interest" description="Disordered" evidence="8">
    <location>
        <begin position="723"/>
        <end position="744"/>
    </location>
</feature>
<feature type="compositionally biased region" description="Low complexity" evidence="8">
    <location>
        <begin position="735"/>
        <end position="744"/>
    </location>
</feature>
<dbReference type="PROSITE" id="PS50166">
    <property type="entry name" value="IMPORTIN_B_NT"/>
    <property type="match status" value="1"/>
</dbReference>
<dbReference type="SMART" id="SM00913">
    <property type="entry name" value="IBN_N"/>
    <property type="match status" value="1"/>
</dbReference>
<keyword evidence="6" id="KW-0653">Protein transport</keyword>
<proteinExistence type="inferred from homology"/>
<dbReference type="GO" id="GO:0005635">
    <property type="term" value="C:nuclear envelope"/>
    <property type="evidence" value="ECO:0007669"/>
    <property type="project" value="TreeGrafter"/>
</dbReference>
<dbReference type="GO" id="GO:0006606">
    <property type="term" value="P:protein import into nucleus"/>
    <property type="evidence" value="ECO:0007669"/>
    <property type="project" value="TreeGrafter"/>
</dbReference>
<dbReference type="AlphaFoldDB" id="A0A1X6P2F0"/>
<dbReference type="PANTHER" id="PTHR10997:SF8">
    <property type="entry name" value="EXPORTIN-2"/>
    <property type="match status" value="1"/>
</dbReference>
<organism evidence="10 11">
    <name type="scientific">Porphyra umbilicalis</name>
    <name type="common">Purple laver</name>
    <name type="synonym">Red alga</name>
    <dbReference type="NCBI Taxonomy" id="2786"/>
    <lineage>
        <taxon>Eukaryota</taxon>
        <taxon>Rhodophyta</taxon>
        <taxon>Bangiophyceae</taxon>
        <taxon>Bangiales</taxon>
        <taxon>Bangiaceae</taxon>
        <taxon>Porphyra</taxon>
    </lineage>
</organism>
<evidence type="ECO:0000313" key="10">
    <source>
        <dbReference type="EMBL" id="OSX75028.1"/>
    </source>
</evidence>
<keyword evidence="11" id="KW-1185">Reference proteome</keyword>
<dbReference type="PANTHER" id="PTHR10997">
    <property type="entry name" value="IMPORTIN-7, 8, 11"/>
    <property type="match status" value="1"/>
</dbReference>
<comment type="similarity">
    <text evidence="3">Belongs to the XPO2/CSE1 family.</text>
</comment>
<dbReference type="SUPFAM" id="SSF48371">
    <property type="entry name" value="ARM repeat"/>
    <property type="match status" value="1"/>
</dbReference>
<reference evidence="10 11" key="1">
    <citation type="submission" date="2017-03" db="EMBL/GenBank/DDBJ databases">
        <title>WGS assembly of Porphyra umbilicalis.</title>
        <authorList>
            <person name="Brawley S.H."/>
            <person name="Blouin N.A."/>
            <person name="Ficko-Blean E."/>
            <person name="Wheeler G.L."/>
            <person name="Lohr M."/>
            <person name="Goodson H.V."/>
            <person name="Jenkins J.W."/>
            <person name="Blaby-Haas C.E."/>
            <person name="Helliwell K.E."/>
            <person name="Chan C."/>
            <person name="Marriage T."/>
            <person name="Bhattacharya D."/>
            <person name="Klein A.S."/>
            <person name="Badis Y."/>
            <person name="Brodie J."/>
            <person name="Cao Y."/>
            <person name="Collen J."/>
            <person name="Dittami S.M."/>
            <person name="Gachon C.M."/>
            <person name="Green B.R."/>
            <person name="Karpowicz S."/>
            <person name="Kim J.W."/>
            <person name="Kudahl U."/>
            <person name="Lin S."/>
            <person name="Michel G."/>
            <person name="Mittag M."/>
            <person name="Olson B.J."/>
            <person name="Pangilinan J."/>
            <person name="Peng Y."/>
            <person name="Qiu H."/>
            <person name="Shu S."/>
            <person name="Singer J.T."/>
            <person name="Smith A.G."/>
            <person name="Sprecher B.N."/>
            <person name="Wagner V."/>
            <person name="Wang W."/>
            <person name="Wang Z.-Y."/>
            <person name="Yan J."/>
            <person name="Yarish C."/>
            <person name="Zoeuner-Riek S."/>
            <person name="Zhuang Y."/>
            <person name="Zou Y."/>
            <person name="Lindquist E.A."/>
            <person name="Grimwood J."/>
            <person name="Barry K."/>
            <person name="Rokhsar D.S."/>
            <person name="Schmutz J."/>
            <person name="Stiller J.W."/>
            <person name="Grossman A.R."/>
            <person name="Prochnik S.E."/>
        </authorList>
    </citation>
    <scope>NUCLEOTIDE SEQUENCE [LARGE SCALE GENOMIC DNA]</scope>
    <source>
        <strain evidence="10">4086291</strain>
    </source>
</reference>
<dbReference type="Gene3D" id="1.25.10.10">
    <property type="entry name" value="Leucine-rich Repeat Variant"/>
    <property type="match status" value="1"/>
</dbReference>
<dbReference type="GO" id="GO:0005049">
    <property type="term" value="F:nuclear export signal receptor activity"/>
    <property type="evidence" value="ECO:0007669"/>
    <property type="project" value="TreeGrafter"/>
</dbReference>
<dbReference type="InterPro" id="IPR011989">
    <property type="entry name" value="ARM-like"/>
</dbReference>
<evidence type="ECO:0000256" key="7">
    <source>
        <dbReference type="ARBA" id="ARBA00023242"/>
    </source>
</evidence>
<feature type="domain" description="Importin N-terminal" evidence="9">
    <location>
        <begin position="27"/>
        <end position="100"/>
    </location>
</feature>
<comment type="subcellular location">
    <subcellularLocation>
        <location evidence="2">Cytoplasm</location>
    </subcellularLocation>
    <subcellularLocation>
        <location evidence="1">Nucleus</location>
    </subcellularLocation>
</comment>
<feature type="region of interest" description="Disordered" evidence="8">
    <location>
        <begin position="956"/>
        <end position="986"/>
    </location>
</feature>
<dbReference type="EMBL" id="KV918921">
    <property type="protein sequence ID" value="OSX75028.1"/>
    <property type="molecule type" value="Genomic_DNA"/>
</dbReference>
<dbReference type="InterPro" id="IPR013713">
    <property type="entry name" value="XPO2_central"/>
</dbReference>
<dbReference type="GO" id="GO:0031267">
    <property type="term" value="F:small GTPase binding"/>
    <property type="evidence" value="ECO:0007669"/>
    <property type="project" value="InterPro"/>
</dbReference>
<dbReference type="Pfam" id="PF03378">
    <property type="entry name" value="CAS_CSE1"/>
    <property type="match status" value="2"/>
</dbReference>
<protein>
    <recommendedName>
        <fullName evidence="9">Importin N-terminal domain-containing protein</fullName>
    </recommendedName>
</protein>
<evidence type="ECO:0000256" key="5">
    <source>
        <dbReference type="ARBA" id="ARBA00022490"/>
    </source>
</evidence>
<evidence type="ECO:0000256" key="6">
    <source>
        <dbReference type="ARBA" id="ARBA00022927"/>
    </source>
</evidence>
<name>A0A1X6P2F0_PORUM</name>
<evidence type="ECO:0000256" key="3">
    <source>
        <dbReference type="ARBA" id="ARBA00008669"/>
    </source>
</evidence>
<dbReference type="Pfam" id="PF08506">
    <property type="entry name" value="Cse1"/>
    <property type="match status" value="1"/>
</dbReference>
<evidence type="ECO:0000259" key="9">
    <source>
        <dbReference type="PROSITE" id="PS50166"/>
    </source>
</evidence>
<dbReference type="OrthoDB" id="3268246at2759"/>
<feature type="compositionally biased region" description="Gly residues" evidence="8">
    <location>
        <begin position="723"/>
        <end position="734"/>
    </location>
</feature>
<evidence type="ECO:0000313" key="11">
    <source>
        <dbReference type="Proteomes" id="UP000218209"/>
    </source>
</evidence>